<proteinExistence type="predicted"/>
<evidence type="ECO:0000313" key="4">
    <source>
        <dbReference type="EMBL" id="GGM56497.1"/>
    </source>
</evidence>
<keyword evidence="1 4" id="KW-0808">Transferase</keyword>
<dbReference type="SUPFAM" id="SSF110857">
    <property type="entry name" value="Gamma-glutamyl cyclotransferase-like"/>
    <property type="match status" value="1"/>
</dbReference>
<dbReference type="RefSeq" id="WP_110827629.1">
    <property type="nucleotide sequence ID" value="NZ_BMQG01000019.1"/>
</dbReference>
<comment type="caution">
    <text evidence="4">The sequence shown here is derived from an EMBL/GenBank/DDBJ whole genome shotgun (WGS) entry which is preliminary data.</text>
</comment>
<keyword evidence="5" id="KW-1185">Reference proteome</keyword>
<dbReference type="InterPro" id="IPR013024">
    <property type="entry name" value="GGCT-like"/>
</dbReference>
<dbReference type="InterPro" id="IPR045038">
    <property type="entry name" value="AIG2-like"/>
</dbReference>
<protein>
    <recommendedName>
        <fullName evidence="2">Putative gamma-glutamylcyclotransferase</fullName>
    </recommendedName>
</protein>
<dbReference type="Proteomes" id="UP000600547">
    <property type="component" value="Unassembled WGS sequence"/>
</dbReference>
<evidence type="ECO:0000259" key="3">
    <source>
        <dbReference type="Pfam" id="PF06094"/>
    </source>
</evidence>
<name>A0A8H9GS59_9DEIO</name>
<dbReference type="Pfam" id="PF06094">
    <property type="entry name" value="GGACT"/>
    <property type="match status" value="1"/>
</dbReference>
<evidence type="ECO:0000313" key="5">
    <source>
        <dbReference type="Proteomes" id="UP000600547"/>
    </source>
</evidence>
<dbReference type="GO" id="GO:0016740">
    <property type="term" value="F:transferase activity"/>
    <property type="evidence" value="ECO:0007669"/>
    <property type="project" value="UniProtKB-KW"/>
</dbReference>
<dbReference type="Gene3D" id="3.10.490.10">
    <property type="entry name" value="Gamma-glutamyl cyclotransferase-like"/>
    <property type="match status" value="1"/>
</dbReference>
<dbReference type="PANTHER" id="PTHR31544:SF2">
    <property type="entry name" value="AIG2-LIKE PROTEIN D"/>
    <property type="match status" value="1"/>
</dbReference>
<feature type="domain" description="Gamma-glutamylcyclotransferase AIG2-like" evidence="3">
    <location>
        <begin position="12"/>
        <end position="144"/>
    </location>
</feature>
<accession>A0A8H9GS59</accession>
<evidence type="ECO:0000256" key="1">
    <source>
        <dbReference type="ARBA" id="ARBA00022679"/>
    </source>
</evidence>
<evidence type="ECO:0000256" key="2">
    <source>
        <dbReference type="ARBA" id="ARBA00030602"/>
    </source>
</evidence>
<organism evidence="4 5">
    <name type="scientific">Deinococcus arenae</name>
    <dbReference type="NCBI Taxonomy" id="1452751"/>
    <lineage>
        <taxon>Bacteria</taxon>
        <taxon>Thermotogati</taxon>
        <taxon>Deinococcota</taxon>
        <taxon>Deinococci</taxon>
        <taxon>Deinococcales</taxon>
        <taxon>Deinococcaceae</taxon>
        <taxon>Deinococcus</taxon>
    </lineage>
</organism>
<dbReference type="InterPro" id="IPR009288">
    <property type="entry name" value="AIG2-like_dom"/>
</dbReference>
<dbReference type="PANTHER" id="PTHR31544">
    <property type="entry name" value="AIG2-LIKE PROTEIN D"/>
    <property type="match status" value="1"/>
</dbReference>
<sequence length="157" mass="16693">MIDPGSAPVTRVFVYGTLLPGERNAHVAARGFTARPATLRGFTLHHLHPEGYPALSPGPADAVVRGAVLTYDPQAWEAALPGLDDLEGLHETPPLYTRQLAVLTLDGPDSPASGGELTAWVYVYARAARLLAPGARVVPNGDWRDVPDRDQPGADGR</sequence>
<dbReference type="AlphaFoldDB" id="A0A8H9GS59"/>
<dbReference type="InterPro" id="IPR036568">
    <property type="entry name" value="GGCT-like_sf"/>
</dbReference>
<dbReference type="EMBL" id="BMQG01000019">
    <property type="protein sequence ID" value="GGM56497.1"/>
    <property type="molecule type" value="Genomic_DNA"/>
</dbReference>
<reference evidence="5" key="1">
    <citation type="journal article" date="2019" name="Int. J. Syst. Evol. Microbiol.">
        <title>The Global Catalogue of Microorganisms (GCM) 10K type strain sequencing project: providing services to taxonomists for standard genome sequencing and annotation.</title>
        <authorList>
            <consortium name="The Broad Institute Genomics Platform"/>
            <consortium name="The Broad Institute Genome Sequencing Center for Infectious Disease"/>
            <person name="Wu L."/>
            <person name="Ma J."/>
        </authorList>
    </citation>
    <scope>NUCLEOTIDE SEQUENCE [LARGE SCALE GENOMIC DNA]</scope>
    <source>
        <strain evidence="5">JCM 31047</strain>
    </source>
</reference>
<gene>
    <name evidence="4" type="ORF">GCM10008956_35430</name>
</gene>
<dbReference type="CDD" id="cd06661">
    <property type="entry name" value="GGCT_like"/>
    <property type="match status" value="1"/>
</dbReference>